<evidence type="ECO:0000313" key="2">
    <source>
        <dbReference type="EMBL" id="CAB4164165.1"/>
    </source>
</evidence>
<sequence length="153" mass="18377">MRYSLQIPSQDEKQFMAVYAESAFRVHKVSQDIGSGLIHMRLELPNCDDEIWFLQKMLEVGKPLLIAQESERPVWLLYLRDQLQRKEYFLEKTFSERLAESASKRILKEEEEQKTKEQEEQRAKEEEDRKLKKIKDEEDAKLTALISYFYNRN</sequence>
<organism evidence="2">
    <name type="scientific">uncultured Caudovirales phage</name>
    <dbReference type="NCBI Taxonomy" id="2100421"/>
    <lineage>
        <taxon>Viruses</taxon>
        <taxon>Duplodnaviria</taxon>
        <taxon>Heunggongvirae</taxon>
        <taxon>Uroviricota</taxon>
        <taxon>Caudoviricetes</taxon>
        <taxon>Peduoviridae</taxon>
        <taxon>Maltschvirus</taxon>
        <taxon>Maltschvirus maltsch</taxon>
    </lineage>
</organism>
<evidence type="ECO:0000256" key="1">
    <source>
        <dbReference type="SAM" id="MobiDB-lite"/>
    </source>
</evidence>
<reference evidence="2" key="1">
    <citation type="submission" date="2020-04" db="EMBL/GenBank/DDBJ databases">
        <authorList>
            <person name="Chiriac C."/>
            <person name="Salcher M."/>
            <person name="Ghai R."/>
            <person name="Kavagutti S V."/>
        </authorList>
    </citation>
    <scope>NUCLEOTIDE SEQUENCE</scope>
</reference>
<feature type="region of interest" description="Disordered" evidence="1">
    <location>
        <begin position="105"/>
        <end position="130"/>
    </location>
</feature>
<dbReference type="EMBL" id="LR796760">
    <property type="protein sequence ID" value="CAB4164165.1"/>
    <property type="molecule type" value="Genomic_DNA"/>
</dbReference>
<name>A0A6J5P4W7_9CAUD</name>
<proteinExistence type="predicted"/>
<protein>
    <submittedName>
        <fullName evidence="2">Uncharacterized protein</fullName>
    </submittedName>
</protein>
<accession>A0A6J5P4W7</accession>
<gene>
    <name evidence="2" type="ORF">UFOVP831_4</name>
</gene>